<evidence type="ECO:0000259" key="1">
    <source>
        <dbReference type="PROSITE" id="PS51745"/>
    </source>
</evidence>
<accession>A0A9N9AHI6</accession>
<keyword evidence="3" id="KW-1185">Reference proteome</keyword>
<proteinExistence type="predicted"/>
<evidence type="ECO:0000313" key="2">
    <source>
        <dbReference type="EMBL" id="CAG8533280.1"/>
    </source>
</evidence>
<dbReference type="PROSITE" id="PS51745">
    <property type="entry name" value="PB1"/>
    <property type="match status" value="1"/>
</dbReference>
<dbReference type="OrthoDB" id="3596986at2759"/>
<dbReference type="InterPro" id="IPR036609">
    <property type="entry name" value="LCCL_sf"/>
</dbReference>
<feature type="domain" description="PB1" evidence="1">
    <location>
        <begin position="7"/>
        <end position="92"/>
    </location>
</feature>
<dbReference type="InterPro" id="IPR000270">
    <property type="entry name" value="PB1_dom"/>
</dbReference>
<dbReference type="SUPFAM" id="SSF54277">
    <property type="entry name" value="CAD &amp; PB1 domains"/>
    <property type="match status" value="1"/>
</dbReference>
<protein>
    <submittedName>
        <fullName evidence="2">164_t:CDS:1</fullName>
    </submittedName>
</protein>
<dbReference type="CDD" id="cd05992">
    <property type="entry name" value="PB1"/>
    <property type="match status" value="1"/>
</dbReference>
<reference evidence="2" key="1">
    <citation type="submission" date="2021-06" db="EMBL/GenBank/DDBJ databases">
        <authorList>
            <person name="Kallberg Y."/>
            <person name="Tangrot J."/>
            <person name="Rosling A."/>
        </authorList>
    </citation>
    <scope>NUCLEOTIDE SEQUENCE</scope>
    <source>
        <strain evidence="2">AZ414A</strain>
    </source>
</reference>
<dbReference type="EMBL" id="CAJVPK010000624">
    <property type="protein sequence ID" value="CAG8533280.1"/>
    <property type="molecule type" value="Genomic_DNA"/>
</dbReference>
<dbReference type="AlphaFoldDB" id="A0A9N9AHI6"/>
<dbReference type="Pfam" id="PF00564">
    <property type="entry name" value="PB1"/>
    <property type="match status" value="1"/>
</dbReference>
<dbReference type="Gene3D" id="2.170.130.20">
    <property type="entry name" value="LCCL-like domain"/>
    <property type="match status" value="1"/>
</dbReference>
<sequence>MGGGTVDIKVRNLFNDETRKLTISSYIKWHDLENDIKSAFSINSQDGIMLNYLDHEGDEISVSSDNELSNVLNTLEDNQCVKFSLVIKSKNKNQLNSFELTKYESDDKIINSAETILHQWFSENLPKLIDQSRKSNQDSTATNIIENNNRRVLTYPTKKKIQGEIGEAVEMHVSSQYLTFSYASMKTAWGTGIYTTDSDLIKGHSGVYTLSKQSPPDHDLSVILRFVPGCDKYFGSINNSLRSAEFQKYKLSFVIESVKHLKGTVSL</sequence>
<comment type="caution">
    <text evidence="2">The sequence shown here is derived from an EMBL/GenBank/DDBJ whole genome shotgun (WGS) entry which is preliminary data.</text>
</comment>
<dbReference type="Gene3D" id="3.10.20.90">
    <property type="entry name" value="Phosphatidylinositol 3-kinase Catalytic Subunit, Chain A, domain 1"/>
    <property type="match status" value="1"/>
</dbReference>
<name>A0A9N9AHI6_9GLOM</name>
<evidence type="ECO:0000313" key="3">
    <source>
        <dbReference type="Proteomes" id="UP000789706"/>
    </source>
</evidence>
<organism evidence="2 3">
    <name type="scientific">Diversispora eburnea</name>
    <dbReference type="NCBI Taxonomy" id="1213867"/>
    <lineage>
        <taxon>Eukaryota</taxon>
        <taxon>Fungi</taxon>
        <taxon>Fungi incertae sedis</taxon>
        <taxon>Mucoromycota</taxon>
        <taxon>Glomeromycotina</taxon>
        <taxon>Glomeromycetes</taxon>
        <taxon>Diversisporales</taxon>
        <taxon>Diversisporaceae</taxon>
        <taxon>Diversispora</taxon>
    </lineage>
</organism>
<gene>
    <name evidence="2" type="ORF">DEBURN_LOCUS6246</name>
</gene>
<dbReference type="SMART" id="SM00666">
    <property type="entry name" value="PB1"/>
    <property type="match status" value="1"/>
</dbReference>
<dbReference type="Proteomes" id="UP000789706">
    <property type="component" value="Unassembled WGS sequence"/>
</dbReference>
<dbReference type="InterPro" id="IPR053793">
    <property type="entry name" value="PB1-like"/>
</dbReference>